<dbReference type="Proteomes" id="UP000247810">
    <property type="component" value="Unassembled WGS sequence"/>
</dbReference>
<dbReference type="EMBL" id="KZ825886">
    <property type="protein sequence ID" value="PYH93742.1"/>
    <property type="molecule type" value="Genomic_DNA"/>
</dbReference>
<accession>A0A319ES16</accession>
<feature type="compositionally biased region" description="Polar residues" evidence="1">
    <location>
        <begin position="503"/>
        <end position="512"/>
    </location>
</feature>
<feature type="compositionally biased region" description="Basic and acidic residues" evidence="1">
    <location>
        <begin position="513"/>
        <end position="522"/>
    </location>
</feature>
<feature type="compositionally biased region" description="Polar residues" evidence="1">
    <location>
        <begin position="442"/>
        <end position="455"/>
    </location>
</feature>
<evidence type="ECO:0000313" key="2">
    <source>
        <dbReference type="EMBL" id="PYH93742.1"/>
    </source>
</evidence>
<feature type="compositionally biased region" description="Polar residues" evidence="1">
    <location>
        <begin position="569"/>
        <end position="584"/>
    </location>
</feature>
<feature type="region of interest" description="Disordered" evidence="1">
    <location>
        <begin position="495"/>
        <end position="545"/>
    </location>
</feature>
<dbReference type="AlphaFoldDB" id="A0A319ES16"/>
<evidence type="ECO:0000256" key="1">
    <source>
        <dbReference type="SAM" id="MobiDB-lite"/>
    </source>
</evidence>
<organism evidence="2 3">
    <name type="scientific">Aspergillus ellipticus CBS 707.79</name>
    <dbReference type="NCBI Taxonomy" id="1448320"/>
    <lineage>
        <taxon>Eukaryota</taxon>
        <taxon>Fungi</taxon>
        <taxon>Dikarya</taxon>
        <taxon>Ascomycota</taxon>
        <taxon>Pezizomycotina</taxon>
        <taxon>Eurotiomycetes</taxon>
        <taxon>Eurotiomycetidae</taxon>
        <taxon>Eurotiales</taxon>
        <taxon>Aspergillaceae</taxon>
        <taxon>Aspergillus</taxon>
        <taxon>Aspergillus subgen. Circumdati</taxon>
    </lineage>
</organism>
<feature type="region of interest" description="Disordered" evidence="1">
    <location>
        <begin position="569"/>
        <end position="588"/>
    </location>
</feature>
<feature type="compositionally biased region" description="Low complexity" evidence="1">
    <location>
        <begin position="531"/>
        <end position="545"/>
    </location>
</feature>
<feature type="region of interest" description="Disordered" evidence="1">
    <location>
        <begin position="411"/>
        <end position="465"/>
    </location>
</feature>
<sequence>MAFTVEALFNMPEPWLRKIHGRSPYEAPEPPASSLTDSGNLTQRAVSGLHADEYAQLYDERGHPVNPKSKAFGRELRRAKNVILSTRGVVVSEDGNVGGPGEQQKIDIIAAENDYGLVMATLDQVSVFFGSWWTTSLLGRIQTFRSYTHIPLLSIVQHERSSYGILGFYFAGIPAWALSTCISFCRHHPLERLIASIQNHFVNDDLGSKLVRALLNVLHSATRGTLLVVGIQTYMYSLLQSLHLVHSYSMPGLRFFLPFGELASMQLPQFPTHLSIQSLSGFILNLLKTPSLLVYIYVYLRPVFEIRLYRFIRRRLPKPIYADELSVKVAHDNDLIDWMMPALGRRSEEENRRSNLSFTEDLIYEMNFFRAWVLSWFGFKSLRTARASEQATDARRRREWLEALPQSVEQLQHERLSRTRRQRRRSSEPPLPEGQRNHNRVRSTSLNRRSVSQEPGSGIDFGGNQVLTNEENRMSQSPTEMSSGDFAEMAPLRRARTIPPPDDSSTMANAESQRGDANEHQRNSRSNTLFSRPSSPATSSPASPRVRASLIHQNSDVITMQLELLGTRGTQNQGQANSRANNEGYQGHPNGEIVDGQTISEFIDNLLSNQGRNLTNVVGSDAMDSDRLSNMTTSVSPRPEDEILASDTQGHLQSPGAEVPPLGAPTSEPVNILPESIEEPTTQTDALQRVEVERAHENDFDSEIFPHISDPNIRQNMAANSSTTAHRVTILSSHPVDSLASHLSSIITNVMFIPLESFFLRSLAASYLASQGAPAVLQSEVRGIGLWSWGSRSDIIPYMGKIVLMVGLQAAVNASVWGVISGAAIRIGRKFCGWGAL</sequence>
<reference evidence="2 3" key="1">
    <citation type="submission" date="2018-02" db="EMBL/GenBank/DDBJ databases">
        <title>The genomes of Aspergillus section Nigri reveals drivers in fungal speciation.</title>
        <authorList>
            <consortium name="DOE Joint Genome Institute"/>
            <person name="Vesth T.C."/>
            <person name="Nybo J."/>
            <person name="Theobald S."/>
            <person name="Brandl J."/>
            <person name="Frisvad J.C."/>
            <person name="Nielsen K.F."/>
            <person name="Lyhne E.K."/>
            <person name="Kogle M.E."/>
            <person name="Kuo A."/>
            <person name="Riley R."/>
            <person name="Clum A."/>
            <person name="Nolan M."/>
            <person name="Lipzen A."/>
            <person name="Salamov A."/>
            <person name="Henrissat B."/>
            <person name="Wiebenga A."/>
            <person name="De vries R.P."/>
            <person name="Grigoriev I.V."/>
            <person name="Mortensen U.H."/>
            <person name="Andersen M.R."/>
            <person name="Baker S.E."/>
        </authorList>
    </citation>
    <scope>NUCLEOTIDE SEQUENCE [LARGE SCALE GENOMIC DNA]</scope>
    <source>
        <strain evidence="2 3">CBS 707.79</strain>
    </source>
</reference>
<name>A0A319ES16_9EURO</name>
<dbReference type="STRING" id="1448320.A0A319ES16"/>
<keyword evidence="3" id="KW-1185">Reference proteome</keyword>
<proteinExistence type="predicted"/>
<evidence type="ECO:0000313" key="3">
    <source>
        <dbReference type="Proteomes" id="UP000247810"/>
    </source>
</evidence>
<dbReference type="VEuPathDB" id="FungiDB:BO71DRAFT_484348"/>
<gene>
    <name evidence="2" type="ORF">BO71DRAFT_484348</name>
</gene>
<protein>
    <submittedName>
        <fullName evidence="2">Uncharacterized protein</fullName>
    </submittedName>
</protein>
<dbReference type="OrthoDB" id="5383784at2759"/>